<dbReference type="InterPro" id="IPR044946">
    <property type="entry name" value="Restrct_endonuc_typeI_TRD_sf"/>
</dbReference>
<dbReference type="GO" id="GO:0003677">
    <property type="term" value="F:DNA binding"/>
    <property type="evidence" value="ECO:0007669"/>
    <property type="project" value="UniProtKB-KW"/>
</dbReference>
<dbReference type="EMBL" id="SMKI01000084">
    <property type="protein sequence ID" value="TDC76126.1"/>
    <property type="molecule type" value="Genomic_DNA"/>
</dbReference>
<dbReference type="RefSeq" id="WP_132817696.1">
    <property type="nucleotide sequence ID" value="NZ_SMKI01000084.1"/>
</dbReference>
<dbReference type="OrthoDB" id="3197085at2"/>
<dbReference type="Proteomes" id="UP000295345">
    <property type="component" value="Unassembled WGS sequence"/>
</dbReference>
<dbReference type="AlphaFoldDB" id="A0A4R4TIB6"/>
<name>A0A4R4TIB6_9ACTN</name>
<keyword evidence="2" id="KW-0680">Restriction system</keyword>
<dbReference type="InterPro" id="IPR052021">
    <property type="entry name" value="Type-I_RS_S_subunit"/>
</dbReference>
<evidence type="ECO:0000259" key="4">
    <source>
        <dbReference type="Pfam" id="PF01420"/>
    </source>
</evidence>
<dbReference type="CDD" id="cd17517">
    <property type="entry name" value="RMtype1_S_EcoKI_StySPI-TRD2-CR2_like"/>
    <property type="match status" value="1"/>
</dbReference>
<keyword evidence="5" id="KW-0540">Nuclease</keyword>
<proteinExistence type="inferred from homology"/>
<dbReference type="GO" id="GO:0004519">
    <property type="term" value="F:endonuclease activity"/>
    <property type="evidence" value="ECO:0007669"/>
    <property type="project" value="UniProtKB-KW"/>
</dbReference>
<evidence type="ECO:0000313" key="5">
    <source>
        <dbReference type="EMBL" id="TDC76126.1"/>
    </source>
</evidence>
<dbReference type="Pfam" id="PF01420">
    <property type="entry name" value="Methylase_S"/>
    <property type="match status" value="2"/>
</dbReference>
<comment type="caution">
    <text evidence="5">The sequence shown here is derived from an EMBL/GenBank/DDBJ whole genome shotgun (WGS) entry which is preliminary data.</text>
</comment>
<keyword evidence="5" id="KW-0378">Hydrolase</keyword>
<evidence type="ECO:0000313" key="6">
    <source>
        <dbReference type="Proteomes" id="UP000295345"/>
    </source>
</evidence>
<keyword evidence="3" id="KW-0238">DNA-binding</keyword>
<dbReference type="Gene3D" id="3.90.220.20">
    <property type="entry name" value="DNA methylase specificity domains"/>
    <property type="match status" value="2"/>
</dbReference>
<evidence type="ECO:0000256" key="1">
    <source>
        <dbReference type="ARBA" id="ARBA00010923"/>
    </source>
</evidence>
<sequence>MKRAVVPSGWKAFTLGELFEFSNGVNADKSAYGEGIPFINVLDVIENEALTEADIRGRIKLASSLVARYQVRYGDVLLNRTSETQDEVALAAVYLGHSPVVFGGFVFRARPKTNNLDTDYLKYALRTHSVREQIVARGQGGIRANVGQRDLRTVHISLPSVDEQRTIAVALSGVDQLVAALELMIAKKQATKQGMLQHLLTGEFRLSGWPGCSLSELIDGLEAGVSVRSSKHTSSGVAVLKTSAVDNGRFIPSEAKPVLSSDVGRVHCNPVADSLIISRMNTPALVGEVGYVEHDYSNLYLPDRLWLARAKRSGDRQVNMRWLGYYLSSGPGSRAVRGLATGTSGSMKNIPKERLLAIEVPTPPPDEQDRIAEAMLDVEREINLLRDRLSKARGIKQGMMQQLLTGRTRLPVEEGSA</sequence>
<protein>
    <submittedName>
        <fullName evidence="5">Restriction endonuclease subunit S</fullName>
    </submittedName>
</protein>
<organism evidence="5 6">
    <name type="scientific">Streptomyces hainanensis</name>
    <dbReference type="NCBI Taxonomy" id="402648"/>
    <lineage>
        <taxon>Bacteria</taxon>
        <taxon>Bacillati</taxon>
        <taxon>Actinomycetota</taxon>
        <taxon>Actinomycetes</taxon>
        <taxon>Kitasatosporales</taxon>
        <taxon>Streptomycetaceae</taxon>
        <taxon>Streptomyces</taxon>
    </lineage>
</organism>
<keyword evidence="5" id="KW-0255">Endonuclease</keyword>
<comment type="similarity">
    <text evidence="1">Belongs to the type-I restriction system S methylase family.</text>
</comment>
<dbReference type="InterPro" id="IPR000055">
    <property type="entry name" value="Restrct_endonuc_typeI_TRD"/>
</dbReference>
<dbReference type="PANTHER" id="PTHR30408:SF12">
    <property type="entry name" value="TYPE I RESTRICTION ENZYME MJAVIII SPECIFICITY SUBUNIT"/>
    <property type="match status" value="1"/>
</dbReference>
<evidence type="ECO:0000256" key="3">
    <source>
        <dbReference type="ARBA" id="ARBA00023125"/>
    </source>
</evidence>
<reference evidence="5 6" key="1">
    <citation type="submission" date="2019-03" db="EMBL/GenBank/DDBJ databases">
        <title>Draft genome sequences of novel Actinobacteria.</title>
        <authorList>
            <person name="Sahin N."/>
            <person name="Ay H."/>
            <person name="Saygin H."/>
        </authorList>
    </citation>
    <scope>NUCLEOTIDE SEQUENCE [LARGE SCALE GENOMIC DNA]</scope>
    <source>
        <strain evidence="5 6">DSM 41900</strain>
    </source>
</reference>
<dbReference type="GO" id="GO:0009307">
    <property type="term" value="P:DNA restriction-modification system"/>
    <property type="evidence" value="ECO:0007669"/>
    <property type="project" value="UniProtKB-KW"/>
</dbReference>
<accession>A0A4R4TIB6</accession>
<dbReference type="PANTHER" id="PTHR30408">
    <property type="entry name" value="TYPE-1 RESTRICTION ENZYME ECOKI SPECIFICITY PROTEIN"/>
    <property type="match status" value="1"/>
</dbReference>
<feature type="domain" description="Type I restriction modification DNA specificity" evidence="4">
    <location>
        <begin position="275"/>
        <end position="388"/>
    </location>
</feature>
<gene>
    <name evidence="5" type="ORF">E1283_10555</name>
</gene>
<dbReference type="SUPFAM" id="SSF116734">
    <property type="entry name" value="DNA methylase specificity domain"/>
    <property type="match status" value="2"/>
</dbReference>
<feature type="domain" description="Type I restriction modification DNA specificity" evidence="4">
    <location>
        <begin position="7"/>
        <end position="177"/>
    </location>
</feature>
<keyword evidence="6" id="KW-1185">Reference proteome</keyword>
<evidence type="ECO:0000256" key="2">
    <source>
        <dbReference type="ARBA" id="ARBA00022747"/>
    </source>
</evidence>